<dbReference type="GO" id="GO:0015190">
    <property type="term" value="F:L-leucine transmembrane transporter activity"/>
    <property type="evidence" value="ECO:0007669"/>
    <property type="project" value="TreeGrafter"/>
</dbReference>
<evidence type="ECO:0000256" key="3">
    <source>
        <dbReference type="ARBA" id="ARBA00022448"/>
    </source>
</evidence>
<dbReference type="PANTHER" id="PTHR30588">
    <property type="entry name" value="BRANCHED-CHAIN AMINO ACID TRANSPORT SYSTEM 2 CARRIER PROTEIN"/>
    <property type="match status" value="1"/>
</dbReference>
<dbReference type="EMBL" id="SXDP01000003">
    <property type="protein sequence ID" value="NEZ46804.1"/>
    <property type="molecule type" value="Genomic_DNA"/>
</dbReference>
<dbReference type="AlphaFoldDB" id="A0A6M0R961"/>
<name>A0A6M0R961_9CLOT</name>
<feature type="transmembrane region" description="Helical" evidence="9">
    <location>
        <begin position="81"/>
        <end position="99"/>
    </location>
</feature>
<keyword evidence="5 9" id="KW-0812">Transmembrane</keyword>
<feature type="transmembrane region" description="Helical" evidence="9">
    <location>
        <begin position="261"/>
        <end position="288"/>
    </location>
</feature>
<comment type="function">
    <text evidence="9">Component of the transport system for branched-chain amino acids.</text>
</comment>
<dbReference type="GO" id="GO:0015818">
    <property type="term" value="P:isoleucine transport"/>
    <property type="evidence" value="ECO:0007669"/>
    <property type="project" value="TreeGrafter"/>
</dbReference>
<feature type="transmembrane region" description="Helical" evidence="9">
    <location>
        <begin position="119"/>
        <end position="136"/>
    </location>
</feature>
<feature type="transmembrane region" description="Helical" evidence="9">
    <location>
        <begin position="309"/>
        <end position="330"/>
    </location>
</feature>
<feature type="transmembrane region" description="Helical" evidence="9">
    <location>
        <begin position="41"/>
        <end position="61"/>
    </location>
</feature>
<feature type="transmembrane region" description="Helical" evidence="9">
    <location>
        <begin position="148"/>
        <end position="169"/>
    </location>
</feature>
<evidence type="ECO:0000256" key="4">
    <source>
        <dbReference type="ARBA" id="ARBA00022475"/>
    </source>
</evidence>
<evidence type="ECO:0000313" key="10">
    <source>
        <dbReference type="EMBL" id="NEZ46804.1"/>
    </source>
</evidence>
<accession>A0A6M0R961</accession>
<comment type="subcellular location">
    <subcellularLocation>
        <location evidence="1 9">Cell membrane</location>
        <topology evidence="1 9">Multi-pass membrane protein</topology>
    </subcellularLocation>
</comment>
<dbReference type="Pfam" id="PF05525">
    <property type="entry name" value="Branch_AA_trans"/>
    <property type="match status" value="1"/>
</dbReference>
<dbReference type="GO" id="GO:0015188">
    <property type="term" value="F:L-isoleucine transmembrane transporter activity"/>
    <property type="evidence" value="ECO:0007669"/>
    <property type="project" value="TreeGrafter"/>
</dbReference>
<reference evidence="10 11" key="1">
    <citation type="submission" date="2019-04" db="EMBL/GenBank/DDBJ databases">
        <title>Genome sequencing of Clostridium botulinum Groups I-IV and Clostridium butyricum.</title>
        <authorList>
            <person name="Brunt J."/>
            <person name="Van Vliet A.H.M."/>
            <person name="Stringer S.C."/>
            <person name="Carter A.T."/>
            <person name="Peck M.W."/>
        </authorList>
    </citation>
    <scope>NUCLEOTIDE SEQUENCE [LARGE SCALE GENOMIC DNA]</scope>
    <source>
        <strain evidence="10 11">IFR 18/094</strain>
    </source>
</reference>
<feature type="transmembrane region" description="Helical" evidence="9">
    <location>
        <begin position="189"/>
        <end position="210"/>
    </location>
</feature>
<sequence>MTKQKRFNDVFVLGFALFAIFFGAGNLIFPPSLGLAAGKHWPLAALGFLLTDPVLPILGVIATSKAGGKAEDLGKRVSPTFAKALGALCILVVGPLFSIPRTSATVYEIAVKPFMPNSPIIITSVIFFILTYLFVVNQNSVMEKIGKYLTPALLIILTVIIIKSIIKPIAPMIDPKPNNFFLLGFREGYQTMDALGASLMSGIVLTDLIYRGYKERKDQEVMTNKIGLVAGALLLFIYGGLTYVGATGGDLFKPGISRVDLLLGLVTKLFGTTGAVATSIVVSLACLTTSVGLTATTANYFNSISKGKISYKFMSIAVVLCSLFLSLIGVEGLINIAVPILATIYPVIIVLIVMTLFDKYIPNGNTYTGAVLGAFLVSFVINVNDATGLLGGPMKVVKKLPLFEGGFPWILPAVVLGIIFMIYGKSKETKNVNHENF</sequence>
<dbReference type="RefSeq" id="WP_050606553.1">
    <property type="nucleotide sequence ID" value="NZ_CABKUB010000006.1"/>
</dbReference>
<keyword evidence="8 9" id="KW-0472">Membrane</keyword>
<dbReference type="GO" id="GO:0005304">
    <property type="term" value="F:L-valine transmembrane transporter activity"/>
    <property type="evidence" value="ECO:0007669"/>
    <property type="project" value="TreeGrafter"/>
</dbReference>
<dbReference type="GO" id="GO:0015820">
    <property type="term" value="P:L-leucine transport"/>
    <property type="evidence" value="ECO:0007669"/>
    <property type="project" value="TreeGrafter"/>
</dbReference>
<keyword evidence="6 9" id="KW-0029">Amino-acid transport</keyword>
<dbReference type="OrthoDB" id="9783920at2"/>
<evidence type="ECO:0000256" key="2">
    <source>
        <dbReference type="ARBA" id="ARBA00008540"/>
    </source>
</evidence>
<keyword evidence="4" id="KW-1003">Cell membrane</keyword>
<proteinExistence type="inferred from homology"/>
<keyword evidence="11" id="KW-1185">Reference proteome</keyword>
<comment type="similarity">
    <text evidence="2 9">Belongs to the branched chain amino acid transporter family.</text>
</comment>
<protein>
    <recommendedName>
        <fullName evidence="9">Branched-chain amino acid transport system carrier protein</fullName>
    </recommendedName>
</protein>
<evidence type="ECO:0000256" key="6">
    <source>
        <dbReference type="ARBA" id="ARBA00022970"/>
    </source>
</evidence>
<dbReference type="Proteomes" id="UP000473885">
    <property type="component" value="Unassembled WGS sequence"/>
</dbReference>
<evidence type="ECO:0000256" key="1">
    <source>
        <dbReference type="ARBA" id="ARBA00004651"/>
    </source>
</evidence>
<feature type="transmembrane region" description="Helical" evidence="9">
    <location>
        <begin position="369"/>
        <end position="386"/>
    </location>
</feature>
<dbReference type="InterPro" id="IPR004685">
    <property type="entry name" value="Brnchd-chn_aa_trnsp_Livcs"/>
</dbReference>
<feature type="transmembrane region" description="Helical" evidence="9">
    <location>
        <begin position="406"/>
        <end position="424"/>
    </location>
</feature>
<gene>
    <name evidence="10" type="primary">brnQ</name>
    <name evidence="10" type="ORF">FDF74_06180</name>
</gene>
<feature type="transmembrane region" description="Helical" evidence="9">
    <location>
        <begin position="222"/>
        <end position="241"/>
    </location>
</feature>
<evidence type="ECO:0000256" key="7">
    <source>
        <dbReference type="ARBA" id="ARBA00022989"/>
    </source>
</evidence>
<organism evidence="10 11">
    <name type="scientific">Clostridium niameyense</name>
    <dbReference type="NCBI Taxonomy" id="1622073"/>
    <lineage>
        <taxon>Bacteria</taxon>
        <taxon>Bacillati</taxon>
        <taxon>Bacillota</taxon>
        <taxon>Clostridia</taxon>
        <taxon>Eubacteriales</taxon>
        <taxon>Clostridiaceae</taxon>
        <taxon>Clostridium</taxon>
    </lineage>
</organism>
<feature type="transmembrane region" description="Helical" evidence="9">
    <location>
        <begin position="7"/>
        <end position="29"/>
    </location>
</feature>
<dbReference type="PANTHER" id="PTHR30588:SF0">
    <property type="entry name" value="BRANCHED-CHAIN AMINO ACID PERMEASE BRNQ"/>
    <property type="match status" value="1"/>
</dbReference>
<keyword evidence="7 9" id="KW-1133">Transmembrane helix</keyword>
<feature type="transmembrane region" description="Helical" evidence="9">
    <location>
        <begin position="336"/>
        <end position="357"/>
    </location>
</feature>
<evidence type="ECO:0000313" key="11">
    <source>
        <dbReference type="Proteomes" id="UP000473885"/>
    </source>
</evidence>
<keyword evidence="3 9" id="KW-0813">Transport</keyword>
<dbReference type="GO" id="GO:0005886">
    <property type="term" value="C:plasma membrane"/>
    <property type="evidence" value="ECO:0007669"/>
    <property type="project" value="UniProtKB-SubCell"/>
</dbReference>
<evidence type="ECO:0000256" key="9">
    <source>
        <dbReference type="RuleBase" id="RU362122"/>
    </source>
</evidence>
<dbReference type="NCBIfam" id="TIGR00796">
    <property type="entry name" value="livcs"/>
    <property type="match status" value="1"/>
</dbReference>
<evidence type="ECO:0000256" key="5">
    <source>
        <dbReference type="ARBA" id="ARBA00022692"/>
    </source>
</evidence>
<evidence type="ECO:0000256" key="8">
    <source>
        <dbReference type="ARBA" id="ARBA00023136"/>
    </source>
</evidence>
<comment type="caution">
    <text evidence="10">The sequence shown here is derived from an EMBL/GenBank/DDBJ whole genome shotgun (WGS) entry which is preliminary data.</text>
</comment>